<name>A0A7Y0AUQ0_9HYPH</name>
<evidence type="ECO:0000256" key="1">
    <source>
        <dbReference type="SAM" id="SignalP"/>
    </source>
</evidence>
<protein>
    <submittedName>
        <fullName evidence="2">Uncharacterized protein</fullName>
    </submittedName>
</protein>
<keyword evidence="3" id="KW-1185">Reference proteome</keyword>
<evidence type="ECO:0000313" key="3">
    <source>
        <dbReference type="Proteomes" id="UP000541470"/>
    </source>
</evidence>
<sequence>MRHLATFALIASAAFMPVSASAESRTLTLQNSTSHMIVKFFATPEGGGKRVELLNKKGLWAGKSRKLTINDSSDACVFTTRAVFEDDSFYDVSNKIDLCESDEYEIEE</sequence>
<dbReference type="Proteomes" id="UP000541470">
    <property type="component" value="Unassembled WGS sequence"/>
</dbReference>
<dbReference type="RefSeq" id="WP_169588510.1">
    <property type="nucleotide sequence ID" value="NZ_JABBGK010000001.1"/>
</dbReference>
<organism evidence="2 3">
    <name type="scientific">Rhizobium terricola</name>
    <dbReference type="NCBI Taxonomy" id="2728849"/>
    <lineage>
        <taxon>Bacteria</taxon>
        <taxon>Pseudomonadati</taxon>
        <taxon>Pseudomonadota</taxon>
        <taxon>Alphaproteobacteria</taxon>
        <taxon>Hyphomicrobiales</taxon>
        <taxon>Rhizobiaceae</taxon>
        <taxon>Rhizobium/Agrobacterium group</taxon>
        <taxon>Rhizobium</taxon>
    </lineage>
</organism>
<feature type="chain" id="PRO_5030563192" evidence="1">
    <location>
        <begin position="23"/>
        <end position="108"/>
    </location>
</feature>
<keyword evidence="1" id="KW-0732">Signal</keyword>
<feature type="signal peptide" evidence="1">
    <location>
        <begin position="1"/>
        <end position="22"/>
    </location>
</feature>
<dbReference type="AlphaFoldDB" id="A0A7Y0AUQ0"/>
<accession>A0A7Y0AUQ0</accession>
<reference evidence="2 3" key="1">
    <citation type="submission" date="2020-04" db="EMBL/GenBank/DDBJ databases">
        <title>Rhizobium sp. S-51 isolated from soil.</title>
        <authorList>
            <person name="Dahal R.H."/>
        </authorList>
    </citation>
    <scope>NUCLEOTIDE SEQUENCE [LARGE SCALE GENOMIC DNA]</scope>
    <source>
        <strain evidence="2 3">S-51</strain>
    </source>
</reference>
<dbReference type="EMBL" id="JABBGK010000001">
    <property type="protein sequence ID" value="NML73855.1"/>
    <property type="molecule type" value="Genomic_DNA"/>
</dbReference>
<proteinExistence type="predicted"/>
<evidence type="ECO:0000313" key="2">
    <source>
        <dbReference type="EMBL" id="NML73855.1"/>
    </source>
</evidence>
<comment type="caution">
    <text evidence="2">The sequence shown here is derived from an EMBL/GenBank/DDBJ whole genome shotgun (WGS) entry which is preliminary data.</text>
</comment>
<gene>
    <name evidence="2" type="ORF">HHL25_06915</name>
</gene>